<gene>
    <name evidence="1" type="ORF">JIR001_11870</name>
</gene>
<dbReference type="EMBL" id="AP024601">
    <property type="protein sequence ID" value="BCU81404.1"/>
    <property type="molecule type" value="Genomic_DNA"/>
</dbReference>
<dbReference type="Gene3D" id="3.30.470.20">
    <property type="entry name" value="ATP-grasp fold, B domain"/>
    <property type="match status" value="1"/>
</dbReference>
<reference evidence="1" key="2">
    <citation type="journal article" date="2021" name="Microbiol. Resour. Announc.">
        <title>Complete Genome Sequence of Polycladomyces abyssicola JIR-001T, Isolated from Hemipelagic Sediment in Deep Seawater.</title>
        <authorList>
            <person name="Tsubouchi T."/>
            <person name="Kaneko Y."/>
        </authorList>
    </citation>
    <scope>NUCLEOTIDE SEQUENCE</scope>
    <source>
        <strain evidence="1">JIR-001</strain>
    </source>
</reference>
<evidence type="ECO:0008006" key="3">
    <source>
        <dbReference type="Google" id="ProtNLM"/>
    </source>
</evidence>
<keyword evidence="2" id="KW-1185">Reference proteome</keyword>
<dbReference type="Pfam" id="PF14398">
    <property type="entry name" value="ATPgrasp_YheCD"/>
    <property type="match status" value="1"/>
</dbReference>
<dbReference type="AlphaFoldDB" id="A0A8D5ZKE1"/>
<dbReference type="InterPro" id="IPR026838">
    <property type="entry name" value="YheC/D"/>
</dbReference>
<dbReference type="SUPFAM" id="SSF56059">
    <property type="entry name" value="Glutathione synthetase ATP-binding domain-like"/>
    <property type="match status" value="1"/>
</dbReference>
<dbReference type="RefSeq" id="WP_212774639.1">
    <property type="nucleotide sequence ID" value="NZ_AP024601.1"/>
</dbReference>
<accession>A0A8D5ZKE1</accession>
<protein>
    <recommendedName>
        <fullName evidence="3">ATP-grasp domain-containing protein</fullName>
    </recommendedName>
</protein>
<evidence type="ECO:0000313" key="2">
    <source>
        <dbReference type="Proteomes" id="UP000677436"/>
    </source>
</evidence>
<sequence length="277" mass="31870">MKPVGWEPERRFLNKWGMHLLLSEQRNAPCHLPETQLLEETSLRSLLHRYERVYIKPVAGFGGSRISLLEQLANKIHWTRQETGERLVFPDWLRFWPIFSSSHPKSDIFIAQQAAPLRTYQNRPFDIRVHLQRDTDNRWVYAGDLVRVAGSGGIVSNVAISGGEVIPTERVLQALGIEEDTQPSWREIADWVCRSLDTVDQFEEVGLDLGVDVDGQWWLLEVNTNDAWGGPSHELFAQLPDTKKYDEIRLRYARRVGIPQWLQDIVFDSSDSGDGTH</sequence>
<evidence type="ECO:0000313" key="1">
    <source>
        <dbReference type="EMBL" id="BCU81404.1"/>
    </source>
</evidence>
<proteinExistence type="predicted"/>
<name>A0A8D5ZKE1_9BACL</name>
<dbReference type="Proteomes" id="UP000677436">
    <property type="component" value="Chromosome"/>
</dbReference>
<dbReference type="KEGG" id="pabs:JIR001_11870"/>
<organism evidence="1 2">
    <name type="scientific">Polycladomyces abyssicola</name>
    <dbReference type="NCBI Taxonomy" id="1125966"/>
    <lineage>
        <taxon>Bacteria</taxon>
        <taxon>Bacillati</taxon>
        <taxon>Bacillota</taxon>
        <taxon>Bacilli</taxon>
        <taxon>Bacillales</taxon>
        <taxon>Thermoactinomycetaceae</taxon>
        <taxon>Polycladomyces</taxon>
    </lineage>
</organism>
<reference evidence="1" key="1">
    <citation type="journal article" date="2013" name="Int. J. Syst. Evol. Microbiol.">
        <title>Polycladomyces abyssicola gen. nov., sp. nov., a thermophilic filamentous bacterium isolated from hemipelagic sediment.</title>
        <authorList>
            <person name="Tsubouchi T."/>
            <person name="Shimane Y."/>
            <person name="Mori K."/>
            <person name="Usui K."/>
            <person name="Hiraki T."/>
            <person name="Tame A."/>
            <person name="Uematsu K."/>
            <person name="Maruyama T."/>
            <person name="Hatada Y."/>
        </authorList>
    </citation>
    <scope>NUCLEOTIDE SEQUENCE</scope>
    <source>
        <strain evidence="1">JIR-001</strain>
    </source>
</reference>